<protein>
    <submittedName>
        <fullName evidence="2">Uncharacterized protein</fullName>
    </submittedName>
</protein>
<dbReference type="EMBL" id="OY731401">
    <property type="protein sequence ID" value="CAJ1950403.1"/>
    <property type="molecule type" value="Genomic_DNA"/>
</dbReference>
<name>A0AA86VYC7_9FABA</name>
<evidence type="ECO:0000313" key="3">
    <source>
        <dbReference type="Proteomes" id="UP001189624"/>
    </source>
</evidence>
<organism evidence="2 3">
    <name type="scientific">Sphenostylis stenocarpa</name>
    <dbReference type="NCBI Taxonomy" id="92480"/>
    <lineage>
        <taxon>Eukaryota</taxon>
        <taxon>Viridiplantae</taxon>
        <taxon>Streptophyta</taxon>
        <taxon>Embryophyta</taxon>
        <taxon>Tracheophyta</taxon>
        <taxon>Spermatophyta</taxon>
        <taxon>Magnoliopsida</taxon>
        <taxon>eudicotyledons</taxon>
        <taxon>Gunneridae</taxon>
        <taxon>Pentapetalae</taxon>
        <taxon>rosids</taxon>
        <taxon>fabids</taxon>
        <taxon>Fabales</taxon>
        <taxon>Fabaceae</taxon>
        <taxon>Papilionoideae</taxon>
        <taxon>50 kb inversion clade</taxon>
        <taxon>NPAAA clade</taxon>
        <taxon>indigoferoid/millettioid clade</taxon>
        <taxon>Phaseoleae</taxon>
        <taxon>Sphenostylis</taxon>
    </lineage>
</organism>
<sequence length="112" mass="12437">MNEKGSPNPATVHLQPATVHVHEPATVHVQPINQTTQNPQPMLPDLNMLPDPLSDEENQGILKEEGPSTVAATVEVVDTSGKDKVRKRKSLFDRVIYPQEEEEVGRRRSCCC</sequence>
<evidence type="ECO:0000313" key="2">
    <source>
        <dbReference type="EMBL" id="CAJ1950403.1"/>
    </source>
</evidence>
<gene>
    <name evidence="2" type="ORF">AYBTSS11_LOCUS14235</name>
</gene>
<proteinExistence type="predicted"/>
<feature type="compositionally biased region" description="Low complexity" evidence="1">
    <location>
        <begin position="34"/>
        <end position="52"/>
    </location>
</feature>
<feature type="region of interest" description="Disordered" evidence="1">
    <location>
        <begin position="34"/>
        <end position="58"/>
    </location>
</feature>
<reference evidence="2" key="1">
    <citation type="submission" date="2023-10" db="EMBL/GenBank/DDBJ databases">
        <authorList>
            <person name="Domelevo Entfellner J.-B."/>
        </authorList>
    </citation>
    <scope>NUCLEOTIDE SEQUENCE</scope>
</reference>
<dbReference type="AlphaFoldDB" id="A0AA86VYC7"/>
<accession>A0AA86VYC7</accession>
<dbReference type="Gramene" id="rna-AYBTSS11_LOCUS14235">
    <property type="protein sequence ID" value="CAJ1950403.1"/>
    <property type="gene ID" value="gene-AYBTSS11_LOCUS14235"/>
</dbReference>
<dbReference type="Proteomes" id="UP001189624">
    <property type="component" value="Chromosome 4"/>
</dbReference>
<evidence type="ECO:0000256" key="1">
    <source>
        <dbReference type="SAM" id="MobiDB-lite"/>
    </source>
</evidence>
<keyword evidence="3" id="KW-1185">Reference proteome</keyword>